<dbReference type="InterPro" id="IPR014721">
    <property type="entry name" value="Ribsml_uS5_D2-typ_fold_subgr"/>
</dbReference>
<dbReference type="Gene3D" id="3.30.230.10">
    <property type="match status" value="1"/>
</dbReference>
<dbReference type="PANTHER" id="PTHR43527">
    <property type="entry name" value="4-DIPHOSPHOCYTIDYL-2-C-METHYL-D-ERYTHRITOL KINASE, CHLOROPLASTIC"/>
    <property type="match status" value="1"/>
</dbReference>
<keyword evidence="4 9" id="KW-0808">Transferase</keyword>
<proteinExistence type="inferred from homology"/>
<comment type="pathway">
    <text evidence="9">Isoprenoid biosynthesis; isopentenyl diphosphate biosynthesis via DXP pathway; isopentenyl diphosphate from 1-deoxy-D-xylulose 5-phosphate: step 3/6.</text>
</comment>
<dbReference type="UniPathway" id="UPA00056">
    <property type="reaction ID" value="UER00094"/>
</dbReference>
<keyword evidence="13" id="KW-1185">Reference proteome</keyword>
<dbReference type="Pfam" id="PF08544">
    <property type="entry name" value="GHMP_kinases_C"/>
    <property type="match status" value="1"/>
</dbReference>
<comment type="function">
    <text evidence="9">Catalyzes the phosphorylation of the position 2 hydroxy group of 4-diphosphocytidyl-2C-methyl-D-erythritol.</text>
</comment>
<comment type="catalytic activity">
    <reaction evidence="9">
        <text>4-CDP-2-C-methyl-D-erythritol + ATP = 4-CDP-2-C-methyl-D-erythritol 2-phosphate + ADP + H(+)</text>
        <dbReference type="Rhea" id="RHEA:18437"/>
        <dbReference type="ChEBI" id="CHEBI:15378"/>
        <dbReference type="ChEBI" id="CHEBI:30616"/>
        <dbReference type="ChEBI" id="CHEBI:57823"/>
        <dbReference type="ChEBI" id="CHEBI:57919"/>
        <dbReference type="ChEBI" id="CHEBI:456216"/>
        <dbReference type="EC" id="2.7.1.148"/>
    </reaction>
</comment>
<keyword evidence="9" id="KW-0414">Isoprene biosynthesis</keyword>
<evidence type="ECO:0000259" key="11">
    <source>
        <dbReference type="Pfam" id="PF08544"/>
    </source>
</evidence>
<dbReference type="InterPro" id="IPR013750">
    <property type="entry name" value="GHMP_kinase_C_dom"/>
</dbReference>
<accession>A0A2S0WD43</accession>
<evidence type="ECO:0000313" key="12">
    <source>
        <dbReference type="EMBL" id="AWB83689.1"/>
    </source>
</evidence>
<dbReference type="AlphaFoldDB" id="A0A2S0WD43"/>
<feature type="active site" evidence="9">
    <location>
        <position position="162"/>
    </location>
</feature>
<feature type="domain" description="GHMP kinase N-terminal" evidence="10">
    <location>
        <begin position="81"/>
        <end position="170"/>
    </location>
</feature>
<dbReference type="EMBL" id="CP026948">
    <property type="protein sequence ID" value="AWB83689.1"/>
    <property type="molecule type" value="Genomic_DNA"/>
</dbReference>
<evidence type="ECO:0000256" key="6">
    <source>
        <dbReference type="ARBA" id="ARBA00022777"/>
    </source>
</evidence>
<evidence type="ECO:0000256" key="8">
    <source>
        <dbReference type="ARBA" id="ARBA00032554"/>
    </source>
</evidence>
<keyword evidence="6 9" id="KW-0418">Kinase</keyword>
<reference evidence="13" key="1">
    <citation type="submission" date="2018-01" db="EMBL/GenBank/DDBJ databases">
        <authorList>
            <person name="Li J."/>
        </authorList>
    </citation>
    <scope>NUCLEOTIDE SEQUENCE [LARGE SCALE GENOMIC DNA]</scope>
    <source>
        <strain evidence="13">2184</strain>
    </source>
</reference>
<dbReference type="HAMAP" id="MF_00061">
    <property type="entry name" value="IspE"/>
    <property type="match status" value="1"/>
</dbReference>
<dbReference type="InterPro" id="IPR020568">
    <property type="entry name" value="Ribosomal_Su5_D2-typ_SF"/>
</dbReference>
<feature type="domain" description="GHMP kinase C-terminal" evidence="11">
    <location>
        <begin position="230"/>
        <end position="304"/>
    </location>
</feature>
<evidence type="ECO:0000259" key="10">
    <source>
        <dbReference type="Pfam" id="PF00288"/>
    </source>
</evidence>
<dbReference type="GO" id="GO:0016114">
    <property type="term" value="P:terpenoid biosynthetic process"/>
    <property type="evidence" value="ECO:0007669"/>
    <property type="project" value="InterPro"/>
</dbReference>
<evidence type="ECO:0000256" key="2">
    <source>
        <dbReference type="ARBA" id="ARBA00012052"/>
    </source>
</evidence>
<dbReference type="GO" id="GO:0019288">
    <property type="term" value="P:isopentenyl diphosphate biosynthetic process, methylerythritol 4-phosphate pathway"/>
    <property type="evidence" value="ECO:0007669"/>
    <property type="project" value="UniProtKB-UniRule"/>
</dbReference>
<dbReference type="OrthoDB" id="3173073at2"/>
<dbReference type="Gene3D" id="3.30.70.890">
    <property type="entry name" value="GHMP kinase, C-terminal domain"/>
    <property type="match status" value="1"/>
</dbReference>
<sequence length="322" mass="33991">MTVDYTASAPGKVNLHLGVGEARPDGYHELSTVFQAVDRREVVVLAAHPERPAVASGSVVARLETTFRVTRPTEDIDTPRNLAWRAVDAAVEAYRRLAPAPAPLPPVDLAVDKSVFVAGGMAGGSADAAAALVAAAAYVEDFTGFRLDDTALLREAAALGADVPFCLQGGTALGSGRGDELCEMMSRGEYWWVFINPMVALPTGETFACLDDMRHGDASLVPHMGTTRLAQALVTGDPRRVAAALHNDLEPAAVALRPQLRRLLDVAGSRGLKAIVSGSGPTVALLCEDALSAINTRDEIYDQYDEFEAVFAKGPVEGAVVQ</sequence>
<evidence type="ECO:0000256" key="4">
    <source>
        <dbReference type="ARBA" id="ARBA00022679"/>
    </source>
</evidence>
<name>A0A2S0WD43_9CORY</name>
<dbReference type="PANTHER" id="PTHR43527:SF2">
    <property type="entry name" value="4-DIPHOSPHOCYTIDYL-2-C-METHYL-D-ERYTHRITOL KINASE, CHLOROPLASTIC"/>
    <property type="match status" value="1"/>
</dbReference>
<dbReference type="SUPFAM" id="SSF55060">
    <property type="entry name" value="GHMP Kinase, C-terminal domain"/>
    <property type="match status" value="1"/>
</dbReference>
<dbReference type="Proteomes" id="UP000244754">
    <property type="component" value="Chromosome"/>
</dbReference>
<protein>
    <recommendedName>
        <fullName evidence="3 9">4-diphosphocytidyl-2-C-methyl-D-erythritol kinase</fullName>
        <shortName evidence="9">CMK</shortName>
        <ecNumber evidence="2 9">2.7.1.148</ecNumber>
    </recommendedName>
    <alternativeName>
        <fullName evidence="8 9">4-(cytidine-5'-diphospho)-2-C-methyl-D-erythritol kinase</fullName>
    </alternativeName>
</protein>
<dbReference type="Pfam" id="PF00288">
    <property type="entry name" value="GHMP_kinases_N"/>
    <property type="match status" value="1"/>
</dbReference>
<dbReference type="RefSeq" id="WP_108403677.1">
    <property type="nucleotide sequence ID" value="NZ_CP026948.1"/>
</dbReference>
<dbReference type="KEGG" id="clia:C3E79_03635"/>
<evidence type="ECO:0000256" key="1">
    <source>
        <dbReference type="ARBA" id="ARBA00009684"/>
    </source>
</evidence>
<dbReference type="GO" id="GO:0050515">
    <property type="term" value="F:4-(cytidine 5'-diphospho)-2-C-methyl-D-erythritol kinase activity"/>
    <property type="evidence" value="ECO:0007669"/>
    <property type="project" value="UniProtKB-UniRule"/>
</dbReference>
<dbReference type="EC" id="2.7.1.148" evidence="2 9"/>
<dbReference type="SUPFAM" id="SSF54211">
    <property type="entry name" value="Ribosomal protein S5 domain 2-like"/>
    <property type="match status" value="1"/>
</dbReference>
<comment type="caution">
    <text evidence="9">Lacks conserved residue(s) required for the propagation of feature annotation.</text>
</comment>
<dbReference type="InterPro" id="IPR006204">
    <property type="entry name" value="GHMP_kinase_N_dom"/>
</dbReference>
<comment type="similarity">
    <text evidence="1 9">Belongs to the GHMP kinase family. IspE subfamily.</text>
</comment>
<organism evidence="12 13">
    <name type="scientific">Corynebacterium liangguodongii</name>
    <dbReference type="NCBI Taxonomy" id="2079535"/>
    <lineage>
        <taxon>Bacteria</taxon>
        <taxon>Bacillati</taxon>
        <taxon>Actinomycetota</taxon>
        <taxon>Actinomycetes</taxon>
        <taxon>Mycobacteriales</taxon>
        <taxon>Corynebacteriaceae</taxon>
        <taxon>Corynebacterium</taxon>
    </lineage>
</organism>
<keyword evidence="5 9" id="KW-0547">Nucleotide-binding</keyword>
<evidence type="ECO:0000256" key="3">
    <source>
        <dbReference type="ARBA" id="ARBA00017473"/>
    </source>
</evidence>
<evidence type="ECO:0000256" key="7">
    <source>
        <dbReference type="ARBA" id="ARBA00022840"/>
    </source>
</evidence>
<gene>
    <name evidence="9" type="primary">ispE</name>
    <name evidence="12" type="ORF">C3E79_03635</name>
</gene>
<dbReference type="GO" id="GO:0005524">
    <property type="term" value="F:ATP binding"/>
    <property type="evidence" value="ECO:0007669"/>
    <property type="project" value="UniProtKB-UniRule"/>
</dbReference>
<evidence type="ECO:0000256" key="9">
    <source>
        <dbReference type="HAMAP-Rule" id="MF_00061"/>
    </source>
</evidence>
<dbReference type="InterPro" id="IPR036554">
    <property type="entry name" value="GHMP_kinase_C_sf"/>
</dbReference>
<dbReference type="PIRSF" id="PIRSF010376">
    <property type="entry name" value="IspE"/>
    <property type="match status" value="1"/>
</dbReference>
<dbReference type="InterPro" id="IPR004424">
    <property type="entry name" value="IspE"/>
</dbReference>
<evidence type="ECO:0000313" key="13">
    <source>
        <dbReference type="Proteomes" id="UP000244754"/>
    </source>
</evidence>
<dbReference type="NCBIfam" id="NF002870">
    <property type="entry name" value="PRK03188.1"/>
    <property type="match status" value="1"/>
</dbReference>
<keyword evidence="7 9" id="KW-0067">ATP-binding</keyword>
<feature type="active site" evidence="9">
    <location>
        <position position="12"/>
    </location>
</feature>
<evidence type="ECO:0000256" key="5">
    <source>
        <dbReference type="ARBA" id="ARBA00022741"/>
    </source>
</evidence>